<dbReference type="SUPFAM" id="SSF53756">
    <property type="entry name" value="UDP-Glycosyltransferase/glycogen phosphorylase"/>
    <property type="match status" value="1"/>
</dbReference>
<dbReference type="Pfam" id="PF00534">
    <property type="entry name" value="Glycos_transf_1"/>
    <property type="match status" value="1"/>
</dbReference>
<evidence type="ECO:0000259" key="2">
    <source>
        <dbReference type="Pfam" id="PF00534"/>
    </source>
</evidence>
<dbReference type="GO" id="GO:0016757">
    <property type="term" value="F:glycosyltransferase activity"/>
    <property type="evidence" value="ECO:0007669"/>
    <property type="project" value="InterPro"/>
</dbReference>
<evidence type="ECO:0000313" key="6">
    <source>
        <dbReference type="Proteomes" id="UP000186599"/>
    </source>
</evidence>
<feature type="domain" description="Glycosyl transferase family 1" evidence="2">
    <location>
        <begin position="157"/>
        <end position="306"/>
    </location>
</feature>
<dbReference type="STRING" id="653930.SAMN05216589_2400"/>
<feature type="domain" description="Glycosyltransferase subfamily 4-like N-terminal" evidence="3">
    <location>
        <begin position="29"/>
        <end position="144"/>
    </location>
</feature>
<dbReference type="EMBL" id="FOUA01000004">
    <property type="protein sequence ID" value="SFM11757.1"/>
    <property type="molecule type" value="Genomic_DNA"/>
</dbReference>
<dbReference type="EMBL" id="FOGN01000004">
    <property type="protein sequence ID" value="SES12741.1"/>
    <property type="molecule type" value="Genomic_DNA"/>
</dbReference>
<dbReference type="RefSeq" id="WP_036992474.1">
    <property type="nucleotide sequence ID" value="NZ_FOGN01000004.1"/>
</dbReference>
<organism evidence="4 7">
    <name type="scientific">Halopseudomonas bauzanensis</name>
    <dbReference type="NCBI Taxonomy" id="653930"/>
    <lineage>
        <taxon>Bacteria</taxon>
        <taxon>Pseudomonadati</taxon>
        <taxon>Pseudomonadota</taxon>
        <taxon>Gammaproteobacteria</taxon>
        <taxon>Pseudomonadales</taxon>
        <taxon>Pseudomonadaceae</taxon>
        <taxon>Halopseudomonas</taxon>
    </lineage>
</organism>
<evidence type="ECO:0000313" key="5">
    <source>
        <dbReference type="EMBL" id="SFM11757.1"/>
    </source>
</evidence>
<dbReference type="Gene3D" id="3.40.50.2000">
    <property type="entry name" value="Glycogen Phosphorylase B"/>
    <property type="match status" value="2"/>
</dbReference>
<evidence type="ECO:0000313" key="4">
    <source>
        <dbReference type="EMBL" id="SES12741.1"/>
    </source>
</evidence>
<keyword evidence="1 4" id="KW-0808">Transferase</keyword>
<dbReference type="PANTHER" id="PTHR46401">
    <property type="entry name" value="GLYCOSYLTRANSFERASE WBBK-RELATED"/>
    <property type="match status" value="1"/>
</dbReference>
<dbReference type="OrthoDB" id="9801609at2"/>
<reference evidence="6 7" key="1">
    <citation type="submission" date="2016-10" db="EMBL/GenBank/DDBJ databases">
        <authorList>
            <person name="de Groot N.N."/>
        </authorList>
    </citation>
    <scope>NUCLEOTIDE SEQUENCE [LARGE SCALE GENOMIC DNA]</scope>
    <source>
        <strain evidence="5 6">CGMCC 1.9095</strain>
        <strain evidence="4 7">DSM 22558</strain>
    </source>
</reference>
<gene>
    <name evidence="5" type="ORF">SAMN04487855_2399</name>
    <name evidence="4" type="ORF">SAMN05216589_2400</name>
</gene>
<dbReference type="PANTHER" id="PTHR46401:SF2">
    <property type="entry name" value="GLYCOSYLTRANSFERASE WBBK-RELATED"/>
    <property type="match status" value="1"/>
</dbReference>
<proteinExistence type="predicted"/>
<dbReference type="InterPro" id="IPR001296">
    <property type="entry name" value="Glyco_trans_1"/>
</dbReference>
<sequence>MEHSHIAFDSRWIGQHGIGRFATELQDRLNFTCLFDDPSPPASFSSSVRLGRWLAGSGAKALYSPGYIPPSGSRLPFVFTIHDLNHIDVEHNSSTLKRLYYQLIIRPAIHRAEQVLTVSEFSRGRIVEWAGCDPERVTVVGNGVSDIFHAEVSPMQPGYAYFFCCSNRKGHKNEKRLIEAFKLSGLHRDCKLVFTGKANNALQQLISREGLQQQVLFTGHLCETELASWYRGAIATVFPSLYEGFGLPVAESMACGTPVITSELTSMPEVGGNAALYIDPHDSDSISLAMIAVAENAELSSRLCNRGLTQSRNFTWDRTASLVRDVLTQLQAQ</sequence>
<dbReference type="AlphaFoldDB" id="A0A031MBT7"/>
<evidence type="ECO:0000313" key="7">
    <source>
        <dbReference type="Proteomes" id="UP000186904"/>
    </source>
</evidence>
<keyword evidence="6" id="KW-1185">Reference proteome</keyword>
<dbReference type="Proteomes" id="UP000186599">
    <property type="component" value="Unassembled WGS sequence"/>
</dbReference>
<name>A0A031MBT7_9GAMM</name>
<dbReference type="CDD" id="cd03809">
    <property type="entry name" value="GT4_MtfB-like"/>
    <property type="match status" value="1"/>
</dbReference>
<dbReference type="InterPro" id="IPR028098">
    <property type="entry name" value="Glyco_trans_4-like_N"/>
</dbReference>
<dbReference type="Proteomes" id="UP000186904">
    <property type="component" value="Unassembled WGS sequence"/>
</dbReference>
<accession>A0A031MBT7</accession>
<dbReference type="Pfam" id="PF13439">
    <property type="entry name" value="Glyco_transf_4"/>
    <property type="match status" value="1"/>
</dbReference>
<evidence type="ECO:0000259" key="3">
    <source>
        <dbReference type="Pfam" id="PF13439"/>
    </source>
</evidence>
<evidence type="ECO:0000256" key="1">
    <source>
        <dbReference type="ARBA" id="ARBA00022679"/>
    </source>
</evidence>
<protein>
    <submittedName>
        <fullName evidence="4">Glycosyltransferase involved in cell wall bisynthesis</fullName>
    </submittedName>
</protein>